<dbReference type="EMBL" id="BONJ01000025">
    <property type="protein sequence ID" value="GIG16079.1"/>
    <property type="molecule type" value="Genomic_DNA"/>
</dbReference>
<proteinExistence type="predicted"/>
<protein>
    <submittedName>
        <fullName evidence="1">Uncharacterized protein</fullName>
    </submittedName>
</protein>
<evidence type="ECO:0000313" key="2">
    <source>
        <dbReference type="Proteomes" id="UP000660339"/>
    </source>
</evidence>
<keyword evidence="2" id="KW-1185">Reference proteome</keyword>
<comment type="caution">
    <text evidence="1">The sequence shown here is derived from an EMBL/GenBank/DDBJ whole genome shotgun (WGS) entry which is preliminary data.</text>
</comment>
<dbReference type="AlphaFoldDB" id="A0A8J3LCQ8"/>
<dbReference type="Proteomes" id="UP000660339">
    <property type="component" value="Unassembled WGS sequence"/>
</dbReference>
<sequence>MRASVARAVAVVSYRYLIIFKHKATGFNVGGWVVGLPSGTREIPEIAVAGLAVALVMRGR</sequence>
<evidence type="ECO:0000313" key="1">
    <source>
        <dbReference type="EMBL" id="GIG16079.1"/>
    </source>
</evidence>
<reference evidence="1" key="1">
    <citation type="submission" date="2021-01" db="EMBL/GenBank/DDBJ databases">
        <title>Whole genome shotgun sequence of Catellatospora methionotrophica NBRC 14553.</title>
        <authorList>
            <person name="Komaki H."/>
            <person name="Tamura T."/>
        </authorList>
    </citation>
    <scope>NUCLEOTIDE SEQUENCE</scope>
    <source>
        <strain evidence="1">NBRC 14553</strain>
    </source>
</reference>
<accession>A0A8J3LCQ8</accession>
<gene>
    <name evidence="1" type="ORF">Cme02nite_44110</name>
</gene>
<name>A0A8J3LCQ8_9ACTN</name>
<organism evidence="1 2">
    <name type="scientific">Catellatospora methionotrophica</name>
    <dbReference type="NCBI Taxonomy" id="121620"/>
    <lineage>
        <taxon>Bacteria</taxon>
        <taxon>Bacillati</taxon>
        <taxon>Actinomycetota</taxon>
        <taxon>Actinomycetes</taxon>
        <taxon>Micromonosporales</taxon>
        <taxon>Micromonosporaceae</taxon>
        <taxon>Catellatospora</taxon>
    </lineage>
</organism>